<dbReference type="InParanoid" id="B3RSU9"/>
<dbReference type="HOGENOM" id="CLU_067673_0_0_1"/>
<proteinExistence type="predicted"/>
<name>B3RSU9_TRIAD</name>
<dbReference type="CTD" id="6752319"/>
<evidence type="ECO:0000313" key="2">
    <source>
        <dbReference type="EMBL" id="EDV27110.1"/>
    </source>
</evidence>
<dbReference type="PhylomeDB" id="B3RSU9"/>
<feature type="chain" id="PRO_5002798326" evidence="1">
    <location>
        <begin position="20"/>
        <end position="336"/>
    </location>
</feature>
<dbReference type="Gene3D" id="1.10.2000.10">
    <property type="entry name" value="Frizzled cysteine-rich domain"/>
    <property type="match status" value="1"/>
</dbReference>
<evidence type="ECO:0000313" key="3">
    <source>
        <dbReference type="Proteomes" id="UP000009022"/>
    </source>
</evidence>
<dbReference type="GeneID" id="6752319"/>
<organism evidence="2 3">
    <name type="scientific">Trichoplax adhaerens</name>
    <name type="common">Trichoplax reptans</name>
    <dbReference type="NCBI Taxonomy" id="10228"/>
    <lineage>
        <taxon>Eukaryota</taxon>
        <taxon>Metazoa</taxon>
        <taxon>Placozoa</taxon>
        <taxon>Uniplacotomia</taxon>
        <taxon>Trichoplacea</taxon>
        <taxon>Trichoplacidae</taxon>
        <taxon>Trichoplax</taxon>
    </lineage>
</organism>
<protein>
    <submittedName>
        <fullName evidence="2">Expressed protein</fullName>
    </submittedName>
</protein>
<dbReference type="KEGG" id="tad:TRIADDRAFT_63779"/>
<keyword evidence="1" id="KW-0732">Signal</keyword>
<accession>B3RSU9</accession>
<reference evidence="2 3" key="1">
    <citation type="journal article" date="2008" name="Nature">
        <title>The Trichoplax genome and the nature of placozoans.</title>
        <authorList>
            <person name="Srivastava M."/>
            <person name="Begovic E."/>
            <person name="Chapman J."/>
            <person name="Putnam N.H."/>
            <person name="Hellsten U."/>
            <person name="Kawashima T."/>
            <person name="Kuo A."/>
            <person name="Mitros T."/>
            <person name="Salamov A."/>
            <person name="Carpenter M.L."/>
            <person name="Signorovitch A.Y."/>
            <person name="Moreno M.A."/>
            <person name="Kamm K."/>
            <person name="Grimwood J."/>
            <person name="Schmutz J."/>
            <person name="Shapiro H."/>
            <person name="Grigoriev I.V."/>
            <person name="Buss L.W."/>
            <person name="Schierwater B."/>
            <person name="Dellaporta S.L."/>
            <person name="Rokhsar D.S."/>
        </authorList>
    </citation>
    <scope>NUCLEOTIDE SEQUENCE [LARGE SCALE GENOMIC DNA]</scope>
    <source>
        <strain evidence="2 3">Grell-BS-1999</strain>
    </source>
</reference>
<evidence type="ECO:0000256" key="1">
    <source>
        <dbReference type="SAM" id="SignalP"/>
    </source>
</evidence>
<dbReference type="InterPro" id="IPR036790">
    <property type="entry name" value="Frizzled_dom_sf"/>
</dbReference>
<dbReference type="EMBL" id="DS985243">
    <property type="protein sequence ID" value="EDV27110.1"/>
    <property type="molecule type" value="Genomic_DNA"/>
</dbReference>
<sequence length="336" mass="35946">MKSACFALVIFSILCHVNGFNTPIGVFRTQDDLVHQVVKLIADNAKNVQKDDENYVAVAEIRKRRNVNVTAVAYVESDLNSCSMPSSSIRSFCGTSYTSPTIMVKRLDKAMGLIANSFSTLQVTLGSTCSSAVKQILCTGAYPRCSSDSTVATYGSIASGCSGLSSCPANTISLNGQTGTQICTLSGRQISLTSCGRYSMNSLNSFQCGTLPSNITFPTWLIPELPGQSVAITNLRNTLSRAGIGTSCTNRWVRISCRNVPFCSSDSKKLLGVISRQECEAAINCLPNNVQAAIKLLYECSIFPDQNGQTYAVPPNQGYTNHASSVVISLSISGFL</sequence>
<dbReference type="RefSeq" id="XP_002111106.1">
    <property type="nucleotide sequence ID" value="XM_002111070.1"/>
</dbReference>
<dbReference type="Proteomes" id="UP000009022">
    <property type="component" value="Unassembled WGS sequence"/>
</dbReference>
<feature type="signal peptide" evidence="1">
    <location>
        <begin position="1"/>
        <end position="19"/>
    </location>
</feature>
<dbReference type="AlphaFoldDB" id="B3RSU9"/>
<keyword evidence="3" id="KW-1185">Reference proteome</keyword>
<gene>
    <name evidence="2" type="ORF">TRIADDRAFT_63779</name>
</gene>